<organism evidence="20 21">
    <name type="scientific">Microseira wollei NIES-4236</name>
    <dbReference type="NCBI Taxonomy" id="2530354"/>
    <lineage>
        <taxon>Bacteria</taxon>
        <taxon>Bacillati</taxon>
        <taxon>Cyanobacteriota</taxon>
        <taxon>Cyanophyceae</taxon>
        <taxon>Oscillatoriophycideae</taxon>
        <taxon>Aerosakkonematales</taxon>
        <taxon>Aerosakkonemataceae</taxon>
        <taxon>Microseira</taxon>
    </lineage>
</organism>
<keyword evidence="11" id="KW-0902">Two-component regulatory system</keyword>
<comment type="similarity">
    <text evidence="3">In the N-terminal section; belongs to the phytochrome family.</text>
</comment>
<dbReference type="CDD" id="cd16922">
    <property type="entry name" value="HATPase_EvgS-ArcB-TorS-like"/>
    <property type="match status" value="1"/>
</dbReference>
<dbReference type="PRINTS" id="PR00344">
    <property type="entry name" value="BCTRLSENSOR"/>
</dbReference>
<dbReference type="Gene3D" id="1.10.287.130">
    <property type="match status" value="1"/>
</dbReference>
<dbReference type="PANTHER" id="PTHR45339">
    <property type="entry name" value="HYBRID SIGNAL TRANSDUCTION HISTIDINE KINASE J"/>
    <property type="match status" value="1"/>
</dbReference>
<dbReference type="SMART" id="SM00388">
    <property type="entry name" value="HisKA"/>
    <property type="match status" value="1"/>
</dbReference>
<dbReference type="RefSeq" id="WP_226585089.1">
    <property type="nucleotide sequence ID" value="NZ_BLAY01000070.1"/>
</dbReference>
<evidence type="ECO:0000256" key="5">
    <source>
        <dbReference type="ARBA" id="ARBA00022475"/>
    </source>
</evidence>
<dbReference type="InterPro" id="IPR004358">
    <property type="entry name" value="Sig_transdc_His_kin-like_C"/>
</dbReference>
<keyword evidence="8 16" id="KW-0812">Transmembrane</keyword>
<evidence type="ECO:0000256" key="8">
    <source>
        <dbReference type="ARBA" id="ARBA00022692"/>
    </source>
</evidence>
<keyword evidence="9" id="KW-0418">Kinase</keyword>
<dbReference type="Gene3D" id="3.30.450.20">
    <property type="entry name" value="PAS domain"/>
    <property type="match status" value="1"/>
</dbReference>
<dbReference type="SUPFAM" id="SSF103190">
    <property type="entry name" value="Sensory domain-like"/>
    <property type="match status" value="1"/>
</dbReference>
<dbReference type="CDD" id="cd06225">
    <property type="entry name" value="HAMP"/>
    <property type="match status" value="1"/>
</dbReference>
<evidence type="ECO:0000256" key="4">
    <source>
        <dbReference type="ARBA" id="ARBA00012438"/>
    </source>
</evidence>
<dbReference type="InterPro" id="IPR036890">
    <property type="entry name" value="HATPase_C_sf"/>
</dbReference>
<dbReference type="AlphaFoldDB" id="A0AAV3XBR2"/>
<evidence type="ECO:0000256" key="1">
    <source>
        <dbReference type="ARBA" id="ARBA00000085"/>
    </source>
</evidence>
<dbReference type="Pfam" id="PF00672">
    <property type="entry name" value="HAMP"/>
    <property type="match status" value="1"/>
</dbReference>
<dbReference type="CDD" id="cd00082">
    <property type="entry name" value="HisKA"/>
    <property type="match status" value="1"/>
</dbReference>
<feature type="domain" description="HAMP" evidence="19">
    <location>
        <begin position="373"/>
        <end position="425"/>
    </location>
</feature>
<evidence type="ECO:0000313" key="20">
    <source>
        <dbReference type="EMBL" id="GET39633.1"/>
    </source>
</evidence>
<dbReference type="GO" id="GO:0000155">
    <property type="term" value="F:phosphorelay sensor kinase activity"/>
    <property type="evidence" value="ECO:0007669"/>
    <property type="project" value="InterPro"/>
</dbReference>
<gene>
    <name evidence="20" type="ORF">MiSe_44040</name>
</gene>
<dbReference type="EC" id="2.7.13.3" evidence="4"/>
<dbReference type="EMBL" id="BLAY01000070">
    <property type="protein sequence ID" value="GET39633.1"/>
    <property type="molecule type" value="Genomic_DNA"/>
</dbReference>
<evidence type="ECO:0000256" key="2">
    <source>
        <dbReference type="ARBA" id="ARBA00004651"/>
    </source>
</evidence>
<dbReference type="SMART" id="SM00387">
    <property type="entry name" value="HATPase_c"/>
    <property type="match status" value="1"/>
</dbReference>
<dbReference type="InterPro" id="IPR036097">
    <property type="entry name" value="HisK_dim/P_sf"/>
</dbReference>
<dbReference type="PROSITE" id="PS50109">
    <property type="entry name" value="HIS_KIN"/>
    <property type="match status" value="1"/>
</dbReference>
<protein>
    <recommendedName>
        <fullName evidence="13">Circadian input-output histidine kinase CikA</fullName>
        <ecNumber evidence="4">2.7.13.3</ecNumber>
    </recommendedName>
</protein>
<dbReference type="InterPro" id="IPR011006">
    <property type="entry name" value="CheY-like_superfamily"/>
</dbReference>
<comment type="subcellular location">
    <subcellularLocation>
        <location evidence="2">Cell membrane</location>
        <topology evidence="2">Multi-pass membrane protein</topology>
    </subcellularLocation>
</comment>
<keyword evidence="5" id="KW-1003">Cell membrane</keyword>
<feature type="coiled-coil region" evidence="15">
    <location>
        <begin position="413"/>
        <end position="472"/>
    </location>
</feature>
<dbReference type="SUPFAM" id="SSF52172">
    <property type="entry name" value="CheY-like"/>
    <property type="match status" value="1"/>
</dbReference>
<name>A0AAV3XBR2_9CYAN</name>
<dbReference type="InterPro" id="IPR033479">
    <property type="entry name" value="dCache_1"/>
</dbReference>
<dbReference type="PROSITE" id="PS50110">
    <property type="entry name" value="RESPONSE_REGULATORY"/>
    <property type="match status" value="1"/>
</dbReference>
<evidence type="ECO:0000256" key="7">
    <source>
        <dbReference type="ARBA" id="ARBA00022679"/>
    </source>
</evidence>
<evidence type="ECO:0000256" key="16">
    <source>
        <dbReference type="SAM" id="Phobius"/>
    </source>
</evidence>
<dbReference type="Pfam" id="PF02743">
    <property type="entry name" value="dCache_1"/>
    <property type="match status" value="1"/>
</dbReference>
<evidence type="ECO:0000259" key="18">
    <source>
        <dbReference type="PROSITE" id="PS50110"/>
    </source>
</evidence>
<keyword evidence="7" id="KW-0808">Transferase</keyword>
<evidence type="ECO:0000256" key="12">
    <source>
        <dbReference type="ARBA" id="ARBA00023136"/>
    </source>
</evidence>
<reference evidence="20" key="1">
    <citation type="submission" date="2019-10" db="EMBL/GenBank/DDBJ databases">
        <title>Draft genome sequece of Microseira wollei NIES-4236.</title>
        <authorList>
            <person name="Yamaguchi H."/>
            <person name="Suzuki S."/>
            <person name="Kawachi M."/>
        </authorList>
    </citation>
    <scope>NUCLEOTIDE SEQUENCE</scope>
    <source>
        <strain evidence="20">NIES-4236</strain>
    </source>
</reference>
<accession>A0AAV3XBR2</accession>
<dbReference type="CDD" id="cd12913">
    <property type="entry name" value="PDC1_MCP_like"/>
    <property type="match status" value="1"/>
</dbReference>
<evidence type="ECO:0000256" key="3">
    <source>
        <dbReference type="ARBA" id="ARBA00006402"/>
    </source>
</evidence>
<feature type="modified residue" description="4-aspartylphosphate" evidence="14">
    <location>
        <position position="798"/>
    </location>
</feature>
<evidence type="ECO:0000256" key="11">
    <source>
        <dbReference type="ARBA" id="ARBA00023012"/>
    </source>
</evidence>
<dbReference type="SUPFAM" id="SSF55874">
    <property type="entry name" value="ATPase domain of HSP90 chaperone/DNA topoisomerase II/histidine kinase"/>
    <property type="match status" value="1"/>
</dbReference>
<keyword evidence="10 16" id="KW-1133">Transmembrane helix</keyword>
<feature type="domain" description="Histidine kinase" evidence="17">
    <location>
        <begin position="479"/>
        <end position="723"/>
    </location>
</feature>
<dbReference type="InterPro" id="IPR003660">
    <property type="entry name" value="HAMP_dom"/>
</dbReference>
<dbReference type="Proteomes" id="UP001050975">
    <property type="component" value="Unassembled WGS sequence"/>
</dbReference>
<comment type="catalytic activity">
    <reaction evidence="1">
        <text>ATP + protein L-histidine = ADP + protein N-phospho-L-histidine.</text>
        <dbReference type="EC" id="2.7.13.3"/>
    </reaction>
</comment>
<dbReference type="SUPFAM" id="SSF47384">
    <property type="entry name" value="Homodimeric domain of signal transducing histidine kinase"/>
    <property type="match status" value="1"/>
</dbReference>
<keyword evidence="6 14" id="KW-0597">Phosphoprotein</keyword>
<evidence type="ECO:0000256" key="15">
    <source>
        <dbReference type="SAM" id="Coils"/>
    </source>
</evidence>
<dbReference type="Pfam" id="PF00072">
    <property type="entry name" value="Response_reg"/>
    <property type="match status" value="1"/>
</dbReference>
<dbReference type="GO" id="GO:0005886">
    <property type="term" value="C:plasma membrane"/>
    <property type="evidence" value="ECO:0007669"/>
    <property type="project" value="UniProtKB-SubCell"/>
</dbReference>
<evidence type="ECO:0000256" key="14">
    <source>
        <dbReference type="PROSITE-ProRule" id="PRU00169"/>
    </source>
</evidence>
<dbReference type="InterPro" id="IPR005467">
    <property type="entry name" value="His_kinase_dom"/>
</dbReference>
<dbReference type="InterPro" id="IPR003661">
    <property type="entry name" value="HisK_dim/P_dom"/>
</dbReference>
<dbReference type="CDD" id="cd17546">
    <property type="entry name" value="REC_hyHK_CKI1_RcsC-like"/>
    <property type="match status" value="1"/>
</dbReference>
<dbReference type="Gene3D" id="6.10.340.10">
    <property type="match status" value="1"/>
</dbReference>
<feature type="domain" description="Response regulatory" evidence="18">
    <location>
        <begin position="749"/>
        <end position="865"/>
    </location>
</feature>
<keyword evidence="21" id="KW-1185">Reference proteome</keyword>
<dbReference type="Pfam" id="PF00512">
    <property type="entry name" value="HisKA"/>
    <property type="match status" value="1"/>
</dbReference>
<dbReference type="SMART" id="SM00448">
    <property type="entry name" value="REC"/>
    <property type="match status" value="1"/>
</dbReference>
<evidence type="ECO:0000256" key="6">
    <source>
        <dbReference type="ARBA" id="ARBA00022553"/>
    </source>
</evidence>
<dbReference type="Pfam" id="PF02518">
    <property type="entry name" value="HATPase_c"/>
    <property type="match status" value="1"/>
</dbReference>
<keyword evidence="12 16" id="KW-0472">Membrane</keyword>
<evidence type="ECO:0000313" key="21">
    <source>
        <dbReference type="Proteomes" id="UP001050975"/>
    </source>
</evidence>
<proteinExistence type="inferred from homology"/>
<evidence type="ECO:0000256" key="10">
    <source>
        <dbReference type="ARBA" id="ARBA00022989"/>
    </source>
</evidence>
<dbReference type="SMART" id="SM00304">
    <property type="entry name" value="HAMP"/>
    <property type="match status" value="1"/>
</dbReference>
<comment type="caution">
    <text evidence="20">The sequence shown here is derived from an EMBL/GenBank/DDBJ whole genome shotgun (WGS) entry which is preliminary data.</text>
</comment>
<dbReference type="InterPro" id="IPR029151">
    <property type="entry name" value="Sensor-like_sf"/>
</dbReference>
<sequence length="960" mass="107609">MLAKLIKRRLAKLSGKVPLRTILIVPVVLQIVATVGIVGYLSFTNGQRAVEELASQLMNKVSDRIEQQLKHYLENPQVINQINAEAIQHGQINLQDPNSLTRQFWQQRFLFDRVCGAAIFFGSTEGEFTGLGLRKRKIWLIGRAGQATNNRYYSYTVDSLGNAANLTETMESFDPRKRPWYQAAMREGEPVWSRVYPDFRQESPKIALAQPVYDSQGRLRGAIGVDCLLSSVGEFLRRIELGQSGETFIIERDGTLVASSSDILPFDVQKLRQLYAKESSNALIRSTVNHLQESFGNFHNIDRSKQLSFKLNGERQLVKITPFSEQFGLDWLIVVVVPESDFMEQINANTQRTILLCLGALGLAIIIGILTARTVTRPILKLSAASQKIASGELNQRVNVEGSAELKVLADSFNQMSREIQQSRAQLEEYARSLEQKVRDRTQSLEQEIIQRQRTQEQLATALDAAEAASRAKSAFLANMSHELRSPLNAILGFARLTIKSEDLALKHRENLAIITRSGEHLLDLINEILDLSKIEAGRMTFNPQNFDLFSLLDELESWFWLKAETKQLQLIFQIDPQVPRYIQTDPLKLRQVLINLLSNAIKFTHKGSVTLRVKTAEELGSWGAEESADKNSPLPLCTSAPLHSNHLSIWFNVEDTGVGIPTSELDSIFAAFVQTKAGQQAEGTGLGLCIARKFVQLMGGEMSVKSQVGSGSIFNFYISVNVVENSEIPPDISENRVIGLAPNQPQYRILLVDDKDYNRHLLFQLLQPLGFAVKEASNGLEAIEIFPAFEPHLIWMDMRMPVMDGYEATKRIKATSQGKNTKIIALTASTVEEERAIIIAAGCDDFLRKPFREMDIFNLINKHIGVLYIYENESVKTANLGYNSDKALTPEDLAVLPESWLNSLYEAAALADSEAAFRLIEQIRSERATLAVALAKLVDNFDFETIENLIENLFNNSSC</sequence>
<dbReference type="InterPro" id="IPR001789">
    <property type="entry name" value="Sig_transdc_resp-reg_receiver"/>
</dbReference>
<dbReference type="SUPFAM" id="SSF158472">
    <property type="entry name" value="HAMP domain-like"/>
    <property type="match status" value="1"/>
</dbReference>
<evidence type="ECO:0000256" key="9">
    <source>
        <dbReference type="ARBA" id="ARBA00022777"/>
    </source>
</evidence>
<dbReference type="Gene3D" id="3.30.565.10">
    <property type="entry name" value="Histidine kinase-like ATPase, C-terminal domain"/>
    <property type="match status" value="1"/>
</dbReference>
<dbReference type="PROSITE" id="PS50885">
    <property type="entry name" value="HAMP"/>
    <property type="match status" value="1"/>
</dbReference>
<evidence type="ECO:0000259" key="19">
    <source>
        <dbReference type="PROSITE" id="PS50885"/>
    </source>
</evidence>
<keyword evidence="15" id="KW-0175">Coiled coil</keyword>
<dbReference type="PANTHER" id="PTHR45339:SF1">
    <property type="entry name" value="HYBRID SIGNAL TRANSDUCTION HISTIDINE KINASE J"/>
    <property type="match status" value="1"/>
</dbReference>
<dbReference type="InterPro" id="IPR003594">
    <property type="entry name" value="HATPase_dom"/>
</dbReference>
<feature type="transmembrane region" description="Helical" evidence="16">
    <location>
        <begin position="21"/>
        <end position="43"/>
    </location>
</feature>
<dbReference type="FunFam" id="3.30.565.10:FF:000010">
    <property type="entry name" value="Sensor histidine kinase RcsC"/>
    <property type="match status" value="1"/>
</dbReference>
<evidence type="ECO:0000256" key="13">
    <source>
        <dbReference type="ARBA" id="ARBA00074306"/>
    </source>
</evidence>
<evidence type="ECO:0000259" key="17">
    <source>
        <dbReference type="PROSITE" id="PS50109"/>
    </source>
</evidence>
<dbReference type="Gene3D" id="3.40.50.2300">
    <property type="match status" value="1"/>
</dbReference>